<sequence length="83" mass="8606">MGPPIQAQAEAAEQEDAAALGFFFKSAGTLKFNNAAETEVPGSSQTVVVADRFGLAVFSDLQGIYVAATNDLLIQASSEDPAK</sequence>
<evidence type="ECO:0000313" key="2">
    <source>
        <dbReference type="Proteomes" id="UP000054498"/>
    </source>
</evidence>
<gene>
    <name evidence="1" type="ORF">MNEG_13439</name>
</gene>
<organism evidence="1 2">
    <name type="scientific">Monoraphidium neglectum</name>
    <dbReference type="NCBI Taxonomy" id="145388"/>
    <lineage>
        <taxon>Eukaryota</taxon>
        <taxon>Viridiplantae</taxon>
        <taxon>Chlorophyta</taxon>
        <taxon>core chlorophytes</taxon>
        <taxon>Chlorophyceae</taxon>
        <taxon>CS clade</taxon>
        <taxon>Sphaeropleales</taxon>
        <taxon>Selenastraceae</taxon>
        <taxon>Monoraphidium</taxon>
    </lineage>
</organism>
<dbReference type="GeneID" id="25730901"/>
<dbReference type="RefSeq" id="XP_013893544.1">
    <property type="nucleotide sequence ID" value="XM_014038090.1"/>
</dbReference>
<dbReference type="OrthoDB" id="248320at2759"/>
<name>A0A0D2LS65_9CHLO</name>
<dbReference type="Proteomes" id="UP000054498">
    <property type="component" value="Unassembled WGS sequence"/>
</dbReference>
<dbReference type="EMBL" id="KK104045">
    <property type="protein sequence ID" value="KIY94524.1"/>
    <property type="molecule type" value="Genomic_DNA"/>
</dbReference>
<proteinExistence type="predicted"/>
<reference evidence="1 2" key="1">
    <citation type="journal article" date="2013" name="BMC Genomics">
        <title>Reconstruction of the lipid metabolism for the microalga Monoraphidium neglectum from its genome sequence reveals characteristics suitable for biofuel production.</title>
        <authorList>
            <person name="Bogen C."/>
            <person name="Al-Dilaimi A."/>
            <person name="Albersmeier A."/>
            <person name="Wichmann J."/>
            <person name="Grundmann M."/>
            <person name="Rupp O."/>
            <person name="Lauersen K.J."/>
            <person name="Blifernez-Klassen O."/>
            <person name="Kalinowski J."/>
            <person name="Goesmann A."/>
            <person name="Mussgnug J.H."/>
            <person name="Kruse O."/>
        </authorList>
    </citation>
    <scope>NUCLEOTIDE SEQUENCE [LARGE SCALE GENOMIC DNA]</scope>
    <source>
        <strain evidence="1 2">SAG 48.87</strain>
    </source>
</reference>
<dbReference type="KEGG" id="mng:MNEG_13439"/>
<dbReference type="AlphaFoldDB" id="A0A0D2LS65"/>
<accession>A0A0D2LS65</accession>
<protein>
    <submittedName>
        <fullName evidence="1">Uncharacterized protein</fullName>
    </submittedName>
</protein>
<keyword evidence="2" id="KW-1185">Reference proteome</keyword>
<evidence type="ECO:0000313" key="1">
    <source>
        <dbReference type="EMBL" id="KIY94524.1"/>
    </source>
</evidence>